<proteinExistence type="predicted"/>
<dbReference type="AlphaFoldDB" id="A0A812XSN6"/>
<evidence type="ECO:0000313" key="3">
    <source>
        <dbReference type="Proteomes" id="UP000601435"/>
    </source>
</evidence>
<feature type="region of interest" description="Disordered" evidence="1">
    <location>
        <begin position="76"/>
        <end position="112"/>
    </location>
</feature>
<dbReference type="Proteomes" id="UP000601435">
    <property type="component" value="Unassembled WGS sequence"/>
</dbReference>
<sequence>MTVISRWGLSTSIAADHSRIRQIGSGSNSTCSGAAAEALSSSALFLCERRGRLEFFRLCIGAFRLLGARGSVASEPDLPPNCAAGQSGEDRQDAQGPPRIGGPAHDPWLPRG</sequence>
<organism evidence="2 3">
    <name type="scientific">Symbiodinium necroappetens</name>
    <dbReference type="NCBI Taxonomy" id="1628268"/>
    <lineage>
        <taxon>Eukaryota</taxon>
        <taxon>Sar</taxon>
        <taxon>Alveolata</taxon>
        <taxon>Dinophyceae</taxon>
        <taxon>Suessiales</taxon>
        <taxon>Symbiodiniaceae</taxon>
        <taxon>Symbiodinium</taxon>
    </lineage>
</organism>
<gene>
    <name evidence="2" type="ORF">SNEC2469_LOCUS21800</name>
</gene>
<accession>A0A812XSN6</accession>
<name>A0A812XSN6_9DINO</name>
<comment type="caution">
    <text evidence="2">The sequence shown here is derived from an EMBL/GenBank/DDBJ whole genome shotgun (WGS) entry which is preliminary data.</text>
</comment>
<keyword evidence="3" id="KW-1185">Reference proteome</keyword>
<dbReference type="EMBL" id="CAJNJA010038919">
    <property type="protein sequence ID" value="CAE7751782.1"/>
    <property type="molecule type" value="Genomic_DNA"/>
</dbReference>
<evidence type="ECO:0000256" key="1">
    <source>
        <dbReference type="SAM" id="MobiDB-lite"/>
    </source>
</evidence>
<protein>
    <submittedName>
        <fullName evidence="2">Uncharacterized protein</fullName>
    </submittedName>
</protein>
<reference evidence="2" key="1">
    <citation type="submission" date="2021-02" db="EMBL/GenBank/DDBJ databases">
        <authorList>
            <person name="Dougan E. K."/>
            <person name="Rhodes N."/>
            <person name="Thang M."/>
            <person name="Chan C."/>
        </authorList>
    </citation>
    <scope>NUCLEOTIDE SEQUENCE</scope>
</reference>
<evidence type="ECO:0000313" key="2">
    <source>
        <dbReference type="EMBL" id="CAE7751782.1"/>
    </source>
</evidence>